<sequence>MQRAAHHYGFINPVSFLARLRKFSQPSEVAEPIELLRAGVTFHARGLINTKAIQTNLDWVWPYWVEKQFKPGDPSFVPRAFSFSHVNLTHRDWSAVGLPNMALYPIVDPRGLITPLYDGWSLDFWLQDTQGTLYFPSRHADFQQRLNTDGRLQVESIFDTEAGTLTAITELILNAQGHPELTVSLHGQMPDGGRMLVAARPYNPEGIQFIEQIAVDSPHQFTVNKDTAIAFDQPSDEVYLSNYRHGDVATDVARNVASEQQSIRCDAGMATAALAFDIPREQGQRALSLSIDLSREQSRESTRGERSATWDEVLKSAAVLNVPDRQLQTLYDTNLKTLTLLSAEDIVPGPYTYKRFWFRDACLMMNALLAVNLPDRVGRALPDFRKQQKHDGYFQSQEGEWDSNGQVLWMFNRYEALSGQSLNDDLVRAARKAVQWIEKKREQAPGTRHHGLFPAGFSAEHFGPNDHYYWDDFWAIGGLRGIADLFRRHGLEDDAVEVDRLRNTLETDVQQSIDSIEPHRRQGGIPASPYRRMDSGAIGSMVADYPLQLNAANDPAMAATANFLIDHCFYKGAFFQDMIHSGQNIYLTLAVAQTLLRQGDDRVHDLLDTVAKAASPTGHWPEAVHPSSGGGCMGDGQHGWAAAEYLMMIRNLFVREENDQLIIGSGLRASWLNSDERLHFGPTLTPWGAVTVTIDGPADDRRIRLDTDWHESQHIPELQVAIPGYQQFQYREQAGAIRLHPVTDHKESMNEHSDVH</sequence>
<keyword evidence="2" id="KW-1185">Reference proteome</keyword>
<dbReference type="InterPro" id="IPR008928">
    <property type="entry name" value="6-hairpin_glycosidase_sf"/>
</dbReference>
<dbReference type="STRING" id="314283.MED297_09816"/>
<dbReference type="Proteomes" id="UP000005953">
    <property type="component" value="Unassembled WGS sequence"/>
</dbReference>
<comment type="caution">
    <text evidence="1">The sequence shown here is derived from an EMBL/GenBank/DDBJ whole genome shotgun (WGS) entry which is preliminary data.</text>
</comment>
<evidence type="ECO:0000313" key="2">
    <source>
        <dbReference type="Proteomes" id="UP000005953"/>
    </source>
</evidence>
<dbReference type="AlphaFoldDB" id="A4BA41"/>
<dbReference type="EMBL" id="AAOE01000002">
    <property type="protein sequence ID" value="EAR10797.1"/>
    <property type="molecule type" value="Genomic_DNA"/>
</dbReference>
<dbReference type="Gene3D" id="1.50.10.10">
    <property type="match status" value="1"/>
</dbReference>
<dbReference type="GO" id="GO:0005975">
    <property type="term" value="P:carbohydrate metabolic process"/>
    <property type="evidence" value="ECO:0007669"/>
    <property type="project" value="InterPro"/>
</dbReference>
<dbReference type="InterPro" id="IPR012341">
    <property type="entry name" value="6hp_glycosidase-like_sf"/>
</dbReference>
<protein>
    <submittedName>
        <fullName evidence="1">Uncharacterized protein</fullName>
    </submittedName>
</protein>
<gene>
    <name evidence="1" type="ORF">MED297_09816</name>
</gene>
<accession>A4BA41</accession>
<organism evidence="1 2">
    <name type="scientific">Reinekea blandensis MED297</name>
    <dbReference type="NCBI Taxonomy" id="314283"/>
    <lineage>
        <taxon>Bacteria</taxon>
        <taxon>Pseudomonadati</taxon>
        <taxon>Pseudomonadota</taxon>
        <taxon>Gammaproteobacteria</taxon>
        <taxon>Oceanospirillales</taxon>
        <taxon>Saccharospirillaceae</taxon>
        <taxon>Reinekea</taxon>
    </lineage>
</organism>
<dbReference type="SUPFAM" id="SSF48208">
    <property type="entry name" value="Six-hairpin glycosidases"/>
    <property type="match status" value="1"/>
</dbReference>
<name>A4BA41_9GAMM</name>
<evidence type="ECO:0000313" key="1">
    <source>
        <dbReference type="EMBL" id="EAR10797.1"/>
    </source>
</evidence>
<reference evidence="1 2" key="1">
    <citation type="submission" date="2006-02" db="EMBL/GenBank/DDBJ databases">
        <authorList>
            <person name="Pinhassi J."/>
            <person name="Pedros-Alio C."/>
            <person name="Ferriera S."/>
            <person name="Johnson J."/>
            <person name="Kravitz S."/>
            <person name="Halpern A."/>
            <person name="Remington K."/>
            <person name="Beeson K."/>
            <person name="Tran B."/>
            <person name="Rogers Y.-H."/>
            <person name="Friedman R."/>
            <person name="Venter J.C."/>
        </authorList>
    </citation>
    <scope>NUCLEOTIDE SEQUENCE [LARGE SCALE GENOMIC DNA]</scope>
    <source>
        <strain evidence="1 2">MED297</strain>
    </source>
</reference>
<proteinExistence type="predicted"/>
<dbReference type="HOGENOM" id="CLU_372059_0_0_6"/>